<dbReference type="CDD" id="cd01189">
    <property type="entry name" value="INT_ICEBs1_C_like"/>
    <property type="match status" value="1"/>
</dbReference>
<dbReference type="PANTHER" id="PTHR30349">
    <property type="entry name" value="PHAGE INTEGRASE-RELATED"/>
    <property type="match status" value="1"/>
</dbReference>
<sequence>MPVQQRGKNSWQITINNGSDPQGRRIRITKTIRAENKTEALKYEKILAGEIAKKNYVNPQSMTLNSFYSYWKDNYLKAQKKRDKTVLSYDDLFRRIDAALGHMPIDKLQPKHILAFLDQLRTCPRLDNRPGGLSDNSIRKHYTLLHLILKKATQWQFILNNPADAVDPPKFKYRNTKKILSPKELGIFLIALRQENLKHRLWAMLCLSLGLRRGEAIALQWKHVNFTEKKLTICQTVQYIPRKGLSLKPPKTDSSNRVLSLSNELIDLLSVYKKIKHKEQITLANKWCGNPDFNENFIFTTWDGNISHPDSMNIWLRKFAKKNNLPAISPHSLRHMAATYLLHAGADITTVAGKLGHSNGTITQTVYAHLLQNAEQETVALMNNILSSSIEKANKI</sequence>
<feature type="domain" description="Core-binding (CB)" evidence="6">
    <location>
        <begin position="58"/>
        <end position="153"/>
    </location>
</feature>
<gene>
    <name evidence="7" type="ORF">HNR32_000956</name>
</gene>
<protein>
    <submittedName>
        <fullName evidence="7">Integrase</fullName>
    </submittedName>
</protein>
<dbReference type="RefSeq" id="WP_183860179.1">
    <property type="nucleotide sequence ID" value="NZ_JACHFH010000009.1"/>
</dbReference>
<keyword evidence="8" id="KW-1185">Reference proteome</keyword>
<keyword evidence="3" id="KW-0233">DNA recombination</keyword>
<evidence type="ECO:0000313" key="8">
    <source>
        <dbReference type="Proteomes" id="UP000559117"/>
    </source>
</evidence>
<dbReference type="Gene3D" id="1.10.443.10">
    <property type="entry name" value="Intergrase catalytic core"/>
    <property type="match status" value="1"/>
</dbReference>
<dbReference type="PANTHER" id="PTHR30349:SF91">
    <property type="entry name" value="INTA PROTEIN"/>
    <property type="match status" value="1"/>
</dbReference>
<dbReference type="PROSITE" id="PS51900">
    <property type="entry name" value="CB"/>
    <property type="match status" value="1"/>
</dbReference>
<dbReference type="InterPro" id="IPR050090">
    <property type="entry name" value="Tyrosine_recombinase_XerCD"/>
</dbReference>
<dbReference type="AlphaFoldDB" id="A0A840UNM7"/>
<feature type="domain" description="Tyr recombinase" evidence="5">
    <location>
        <begin position="175"/>
        <end position="381"/>
    </location>
</feature>
<evidence type="ECO:0000256" key="4">
    <source>
        <dbReference type="PROSITE-ProRule" id="PRU01248"/>
    </source>
</evidence>
<evidence type="ECO:0000256" key="1">
    <source>
        <dbReference type="ARBA" id="ARBA00022908"/>
    </source>
</evidence>
<keyword evidence="2 4" id="KW-0238">DNA-binding</keyword>
<dbReference type="GO" id="GO:0006310">
    <property type="term" value="P:DNA recombination"/>
    <property type="evidence" value="ECO:0007669"/>
    <property type="project" value="UniProtKB-KW"/>
</dbReference>
<evidence type="ECO:0000313" key="7">
    <source>
        <dbReference type="EMBL" id="MBB5335822.1"/>
    </source>
</evidence>
<dbReference type="Proteomes" id="UP000559117">
    <property type="component" value="Unassembled WGS sequence"/>
</dbReference>
<dbReference type="InterPro" id="IPR010998">
    <property type="entry name" value="Integrase_recombinase_N"/>
</dbReference>
<evidence type="ECO:0000259" key="6">
    <source>
        <dbReference type="PROSITE" id="PS51900"/>
    </source>
</evidence>
<evidence type="ECO:0000256" key="3">
    <source>
        <dbReference type="ARBA" id="ARBA00023172"/>
    </source>
</evidence>
<dbReference type="Pfam" id="PF00589">
    <property type="entry name" value="Phage_integrase"/>
    <property type="match status" value="1"/>
</dbReference>
<organism evidence="7 8">
    <name type="scientific">Pectinatus brassicae</name>
    <dbReference type="NCBI Taxonomy" id="862415"/>
    <lineage>
        <taxon>Bacteria</taxon>
        <taxon>Bacillati</taxon>
        <taxon>Bacillota</taxon>
        <taxon>Negativicutes</taxon>
        <taxon>Selenomonadales</taxon>
        <taxon>Selenomonadaceae</taxon>
        <taxon>Pectinatus</taxon>
    </lineage>
</organism>
<accession>A0A840UNM7</accession>
<proteinExistence type="predicted"/>
<dbReference type="GO" id="GO:0003677">
    <property type="term" value="F:DNA binding"/>
    <property type="evidence" value="ECO:0007669"/>
    <property type="project" value="UniProtKB-UniRule"/>
</dbReference>
<dbReference type="Gene3D" id="1.10.150.130">
    <property type="match status" value="1"/>
</dbReference>
<dbReference type="InterPro" id="IPR002104">
    <property type="entry name" value="Integrase_catalytic"/>
</dbReference>
<dbReference type="Pfam" id="PF14659">
    <property type="entry name" value="Phage_int_SAM_3"/>
    <property type="match status" value="1"/>
</dbReference>
<keyword evidence="1" id="KW-0229">DNA integration</keyword>
<dbReference type="SUPFAM" id="SSF56349">
    <property type="entry name" value="DNA breaking-rejoining enzymes"/>
    <property type="match status" value="1"/>
</dbReference>
<comment type="caution">
    <text evidence="7">The sequence shown here is derived from an EMBL/GenBank/DDBJ whole genome shotgun (WGS) entry which is preliminary data.</text>
</comment>
<evidence type="ECO:0000259" key="5">
    <source>
        <dbReference type="PROSITE" id="PS51898"/>
    </source>
</evidence>
<name>A0A840UNM7_9FIRM</name>
<dbReference type="InterPro" id="IPR013762">
    <property type="entry name" value="Integrase-like_cat_sf"/>
</dbReference>
<dbReference type="InterPro" id="IPR011010">
    <property type="entry name" value="DNA_brk_join_enz"/>
</dbReference>
<evidence type="ECO:0000256" key="2">
    <source>
        <dbReference type="ARBA" id="ARBA00023125"/>
    </source>
</evidence>
<reference evidence="7 8" key="1">
    <citation type="submission" date="2020-08" db="EMBL/GenBank/DDBJ databases">
        <title>Genomic Encyclopedia of Type Strains, Phase IV (KMG-IV): sequencing the most valuable type-strain genomes for metagenomic binning, comparative biology and taxonomic classification.</title>
        <authorList>
            <person name="Goeker M."/>
        </authorList>
    </citation>
    <scope>NUCLEOTIDE SEQUENCE [LARGE SCALE GENOMIC DNA]</scope>
    <source>
        <strain evidence="7 8">DSM 24661</strain>
    </source>
</reference>
<dbReference type="InterPro" id="IPR044068">
    <property type="entry name" value="CB"/>
</dbReference>
<dbReference type="EMBL" id="JACHFH010000009">
    <property type="protein sequence ID" value="MBB5335822.1"/>
    <property type="molecule type" value="Genomic_DNA"/>
</dbReference>
<dbReference type="InterPro" id="IPR004107">
    <property type="entry name" value="Integrase_SAM-like_N"/>
</dbReference>
<dbReference type="PROSITE" id="PS51898">
    <property type="entry name" value="TYR_RECOMBINASE"/>
    <property type="match status" value="1"/>
</dbReference>
<dbReference type="GO" id="GO:0015074">
    <property type="term" value="P:DNA integration"/>
    <property type="evidence" value="ECO:0007669"/>
    <property type="project" value="UniProtKB-KW"/>
</dbReference>